<keyword evidence="2" id="KW-1185">Reference proteome</keyword>
<dbReference type="RefSeq" id="WP_378321743.1">
    <property type="nucleotide sequence ID" value="NZ_JBHUHY010000029.1"/>
</dbReference>
<comment type="caution">
    <text evidence="1">The sequence shown here is derived from an EMBL/GenBank/DDBJ whole genome shotgun (WGS) entry which is preliminary data.</text>
</comment>
<dbReference type="Proteomes" id="UP001597344">
    <property type="component" value="Unassembled WGS sequence"/>
</dbReference>
<evidence type="ECO:0000313" key="2">
    <source>
        <dbReference type="Proteomes" id="UP001597344"/>
    </source>
</evidence>
<evidence type="ECO:0000313" key="1">
    <source>
        <dbReference type="EMBL" id="MFD2188716.1"/>
    </source>
</evidence>
<reference evidence="2" key="1">
    <citation type="journal article" date="2019" name="Int. J. Syst. Evol. Microbiol.">
        <title>The Global Catalogue of Microorganisms (GCM) 10K type strain sequencing project: providing services to taxonomists for standard genome sequencing and annotation.</title>
        <authorList>
            <consortium name="The Broad Institute Genomics Platform"/>
            <consortium name="The Broad Institute Genome Sequencing Center for Infectious Disease"/>
            <person name="Wu L."/>
            <person name="Ma J."/>
        </authorList>
    </citation>
    <scope>NUCLEOTIDE SEQUENCE [LARGE SCALE GENOMIC DNA]</scope>
    <source>
        <strain evidence="2">DT92</strain>
    </source>
</reference>
<sequence>MREKLFCIVALCYCVISIAQSTNIDKKPFKVSYIKLPTQPILEDSRRTYSTNSKFIFLHGFSKVNSGASLDITMDYQGISASEFEIERNLVERKDSDGNVTSSYYVYKVLVDFNSTATIQIVNAITDEAIEKTFSENNTLQSDAFSSAEEAKKYYYDNGNTIKKRYRSEQWVRIIRRIRSYLNETYGYIPFENHNETVQILSSKKHPEYEAHQKAYDELRSIFERMQYKEPIDALALRVQPIIESFDEITQKYTATKRKERKLRHASYFNLAKIYYFLDNPYKTREYALKMIDNDFNPSEGRSWLSKADQLKEKFEINQTSSRHFDIATEDLTDIELSPFADENTVKEVEKPIDNIIAYLITTANDTIAAQIAKTDISNIGYHVDLQVQDENGAVRTTPFKAEDCKTLALGNGDMYKTIKFEEASNSQNAPKFVKTIHESEKIGLFLFDGKELVIKTPDNEIGTSTLTSDFVFGLGKKLAVYAKDCSDLAERANKNEFKNNQESLLEFCQALSDCD</sequence>
<protein>
    <submittedName>
        <fullName evidence="1">Uncharacterized protein</fullName>
    </submittedName>
</protein>
<accession>A0ABW5B169</accession>
<organism evidence="1 2">
    <name type="scientific">Aquimarina celericrescens</name>
    <dbReference type="NCBI Taxonomy" id="1964542"/>
    <lineage>
        <taxon>Bacteria</taxon>
        <taxon>Pseudomonadati</taxon>
        <taxon>Bacteroidota</taxon>
        <taxon>Flavobacteriia</taxon>
        <taxon>Flavobacteriales</taxon>
        <taxon>Flavobacteriaceae</taxon>
        <taxon>Aquimarina</taxon>
    </lineage>
</organism>
<dbReference type="EMBL" id="JBHUHY010000029">
    <property type="protein sequence ID" value="MFD2188716.1"/>
    <property type="molecule type" value="Genomic_DNA"/>
</dbReference>
<name>A0ABW5B169_9FLAO</name>
<gene>
    <name evidence="1" type="ORF">ACFSJT_18075</name>
</gene>
<proteinExistence type="predicted"/>